<dbReference type="PROSITE" id="PS51257">
    <property type="entry name" value="PROKAR_LIPOPROTEIN"/>
    <property type="match status" value="1"/>
</dbReference>
<feature type="domain" description="DUF4136" evidence="1">
    <location>
        <begin position="36"/>
        <end position="195"/>
    </location>
</feature>
<dbReference type="RefSeq" id="WP_015068433.1">
    <property type="nucleotide sequence ID" value="NZ_CP013928.1"/>
</dbReference>
<evidence type="ECO:0000259" key="1">
    <source>
        <dbReference type="Pfam" id="PF13590"/>
    </source>
</evidence>
<dbReference type="AlphaFoldDB" id="A0AAC8XME5"/>
<evidence type="ECO:0000313" key="3">
    <source>
        <dbReference type="Proteomes" id="UP000061468"/>
    </source>
</evidence>
<reference evidence="2 3" key="1">
    <citation type="submission" date="2015-12" db="EMBL/GenBank/DDBJ databases">
        <title>Intraspecies pangenome expansion in the marine bacterium Alteromonas.</title>
        <authorList>
            <person name="Lopez-Perez M."/>
            <person name="Rodriguez-Valera F."/>
        </authorList>
    </citation>
    <scope>NUCLEOTIDE SEQUENCE [LARGE SCALE GENOMIC DNA]</scope>
    <source>
        <strain evidence="2 3">UM8</strain>
    </source>
</reference>
<dbReference type="Proteomes" id="UP000061468">
    <property type="component" value="Chromosome"/>
</dbReference>
<evidence type="ECO:0000313" key="2">
    <source>
        <dbReference type="EMBL" id="AMJ80233.1"/>
    </source>
</evidence>
<organism evidence="2 3">
    <name type="scientific">Alteromonas mediterranea</name>
    <dbReference type="NCBI Taxonomy" id="314275"/>
    <lineage>
        <taxon>Bacteria</taxon>
        <taxon>Pseudomonadati</taxon>
        <taxon>Pseudomonadota</taxon>
        <taxon>Gammaproteobacteria</taxon>
        <taxon>Alteromonadales</taxon>
        <taxon>Alteromonadaceae</taxon>
        <taxon>Alteromonas/Salinimonas group</taxon>
        <taxon>Alteromonas</taxon>
    </lineage>
</organism>
<gene>
    <name evidence="2" type="ORF">AV942_19040</name>
</gene>
<dbReference type="InterPro" id="IPR025411">
    <property type="entry name" value="DUF4136"/>
</dbReference>
<dbReference type="EMBL" id="CP013928">
    <property type="protein sequence ID" value="AMJ80233.1"/>
    <property type="molecule type" value="Genomic_DNA"/>
</dbReference>
<name>A0AAC8XME5_9ALTE</name>
<sequence length="242" mass="26662">MRLVLLLSVLFIQACVVKVGDHTPRVNTSVSSLASEDSSTFKSFILIPSSNSVSINDLQFKEYSSYVKKLLQKNGYKNSQEKENPDLIIFVGYGIGEPEQSQYTYSMPIFGTTPTGVYTINATSTHNGGTTQLNGTLTQQRALAVTGYSTHTNTRTNYTRHLELYAVNLSEYQLTGEVLPVWQSTVVSRGNNGDLRYVFPYLVAALDGFVGIDSGTSVDVTVRQDSLVKRYVQGLESIMPSD</sequence>
<accession>A0AAC8XME5</accession>
<protein>
    <recommendedName>
        <fullName evidence="1">DUF4136 domain-containing protein</fullName>
    </recommendedName>
</protein>
<dbReference type="Pfam" id="PF13590">
    <property type="entry name" value="DUF4136"/>
    <property type="match status" value="1"/>
</dbReference>
<proteinExistence type="predicted"/>